<name>A0A1I6LWW3_9FIRM</name>
<accession>A0A1I6LWW3</accession>
<reference evidence="1 2" key="1">
    <citation type="submission" date="2016-10" db="EMBL/GenBank/DDBJ databases">
        <authorList>
            <person name="de Groot N.N."/>
        </authorList>
    </citation>
    <scope>NUCLEOTIDE SEQUENCE [LARGE SCALE GENOMIC DNA]</scope>
    <source>
        <strain evidence="1 2">743A</strain>
    </source>
</reference>
<dbReference type="EMBL" id="FOYZ01000023">
    <property type="protein sequence ID" value="SFS07961.1"/>
    <property type="molecule type" value="Genomic_DNA"/>
</dbReference>
<keyword evidence="2" id="KW-1185">Reference proteome</keyword>
<evidence type="ECO:0000313" key="1">
    <source>
        <dbReference type="EMBL" id="SFS07961.1"/>
    </source>
</evidence>
<sequence length="50" mass="5816">MKQSLSEKEKKILDTFIEVFPTLSEGEKDRLLWAAEGMLMQSKLKKNNKC</sequence>
<evidence type="ECO:0000313" key="2">
    <source>
        <dbReference type="Proteomes" id="UP000199659"/>
    </source>
</evidence>
<proteinExistence type="predicted"/>
<organism evidence="1 2">
    <name type="scientific">Anaeromicropila populeti</name>
    <dbReference type="NCBI Taxonomy" id="37658"/>
    <lineage>
        <taxon>Bacteria</taxon>
        <taxon>Bacillati</taxon>
        <taxon>Bacillota</taxon>
        <taxon>Clostridia</taxon>
        <taxon>Lachnospirales</taxon>
        <taxon>Lachnospiraceae</taxon>
        <taxon>Anaeromicropila</taxon>
    </lineage>
</organism>
<gene>
    <name evidence="1" type="ORF">SAMN05661086_03633</name>
</gene>
<dbReference type="RefSeq" id="WP_177214803.1">
    <property type="nucleotide sequence ID" value="NZ_FOYZ01000023.1"/>
</dbReference>
<dbReference type="STRING" id="37658.SAMN05661086_03633"/>
<protein>
    <submittedName>
        <fullName evidence="1">Uncharacterized protein</fullName>
    </submittedName>
</protein>
<dbReference type="AlphaFoldDB" id="A0A1I6LWW3"/>
<dbReference type="Proteomes" id="UP000199659">
    <property type="component" value="Unassembled WGS sequence"/>
</dbReference>